<evidence type="ECO:0000256" key="2">
    <source>
        <dbReference type="ARBA" id="ARBA00022475"/>
    </source>
</evidence>
<dbReference type="EMBL" id="VFOF01000001">
    <property type="protein sequence ID" value="TQL17666.1"/>
    <property type="molecule type" value="Genomic_DNA"/>
</dbReference>
<feature type="transmembrane region" description="Helical" evidence="6">
    <location>
        <begin position="164"/>
        <end position="183"/>
    </location>
</feature>
<proteinExistence type="predicted"/>
<feature type="transmembrane region" description="Helical" evidence="6">
    <location>
        <begin position="130"/>
        <end position="152"/>
    </location>
</feature>
<organism evidence="7 8">
    <name type="scientific">Zymomonas mobilis</name>
    <dbReference type="NCBI Taxonomy" id="542"/>
    <lineage>
        <taxon>Bacteria</taxon>
        <taxon>Pseudomonadati</taxon>
        <taxon>Pseudomonadota</taxon>
        <taxon>Alphaproteobacteria</taxon>
        <taxon>Sphingomonadales</taxon>
        <taxon>Zymomonadaceae</taxon>
        <taxon>Zymomonas</taxon>
    </lineage>
</organism>
<evidence type="ECO:0000256" key="4">
    <source>
        <dbReference type="ARBA" id="ARBA00022989"/>
    </source>
</evidence>
<keyword evidence="5 6" id="KW-0472">Membrane</keyword>
<feature type="transmembrane region" description="Helical" evidence="6">
    <location>
        <begin position="406"/>
        <end position="426"/>
    </location>
</feature>
<keyword evidence="3 6" id="KW-0812">Transmembrane</keyword>
<feature type="transmembrane region" description="Helical" evidence="6">
    <location>
        <begin position="351"/>
        <end position="370"/>
    </location>
</feature>
<comment type="subcellular location">
    <subcellularLocation>
        <location evidence="1">Cell membrane</location>
        <topology evidence="1">Multi-pass membrane protein</topology>
    </subcellularLocation>
</comment>
<dbReference type="RefSeq" id="WP_141919985.1">
    <property type="nucleotide sequence ID" value="NZ_VFOF01000001.1"/>
</dbReference>
<gene>
    <name evidence="7" type="ORF">FBY58_1264</name>
</gene>
<evidence type="ECO:0000256" key="3">
    <source>
        <dbReference type="ARBA" id="ARBA00022692"/>
    </source>
</evidence>
<dbReference type="InterPro" id="IPR050833">
    <property type="entry name" value="Poly_Biosynth_Transport"/>
</dbReference>
<dbReference type="GO" id="GO:0005886">
    <property type="term" value="C:plasma membrane"/>
    <property type="evidence" value="ECO:0007669"/>
    <property type="project" value="UniProtKB-SubCell"/>
</dbReference>
<name>A0A542W257_ZYMMB</name>
<evidence type="ECO:0000313" key="8">
    <source>
        <dbReference type="Proteomes" id="UP000316887"/>
    </source>
</evidence>
<dbReference type="Proteomes" id="UP000316887">
    <property type="component" value="Unassembled WGS sequence"/>
</dbReference>
<accession>A0A542W257</accession>
<evidence type="ECO:0000256" key="5">
    <source>
        <dbReference type="ARBA" id="ARBA00023136"/>
    </source>
</evidence>
<feature type="transmembrane region" description="Helical" evidence="6">
    <location>
        <begin position="377"/>
        <end position="400"/>
    </location>
</feature>
<feature type="transmembrane region" description="Helical" evidence="6">
    <location>
        <begin position="94"/>
        <end position="118"/>
    </location>
</feature>
<reference evidence="7 8" key="1">
    <citation type="submission" date="2019-06" db="EMBL/GenBank/DDBJ databases">
        <title>Genome sequencing of Zymomonas mobilis strains for genetic engineering and biofuel applications.</title>
        <authorList>
            <person name="Teravest M."/>
        </authorList>
    </citation>
    <scope>NUCLEOTIDE SEQUENCE [LARGE SCALE GENOMIC DNA]</scope>
    <source>
        <strain evidence="7 8">AN0101</strain>
    </source>
</reference>
<comment type="caution">
    <text evidence="7">The sequence shown here is derived from an EMBL/GenBank/DDBJ whole genome shotgun (WGS) entry which is preliminary data.</text>
</comment>
<sequence length="445" mass="48083">MSGWLKDRVFRTVLKNAGYLGSTKLIGALIGLGALIGAGRMLTPVEFGTLMLIHTYALGVGALTKFQSWQMILKFGARPYEQGNRNIVMKAIRFAVGLDMASGVFGMIVGMAILFFAASFVGIGPQYTPIALLYCTLVPTMSSATPTGVLRLVGRFDLIARQQIVTPLLRGLGTLVAWLFGLGFTSFVASWYIADIAGDLVLWLMTVKELRERDMQSSLRPSLRSAPSALPGVWNFVWLTNLNTTLDACWSPVGNLIVGGILGPAAAGRYKIATTLLDSAIKPARFLEKGFYPEIMRLDPKSRHPWHLAVRTGLLSGGIGLCLMLAILIGGKPLISLFGHKYAEASTLMTLMSPALVISMSCFPLESLLYMAGQAKAVLVAQIISVVTYITALVCLTHSFGLHGAGISYILGVFLLNILAMIPAIIGYTRRHLLESETIQSEIPN</sequence>
<dbReference type="OrthoDB" id="493991at2"/>
<dbReference type="Pfam" id="PF01943">
    <property type="entry name" value="Polysacc_synt"/>
    <property type="match status" value="1"/>
</dbReference>
<feature type="transmembrane region" description="Helical" evidence="6">
    <location>
        <begin position="47"/>
        <end position="64"/>
    </location>
</feature>
<evidence type="ECO:0000256" key="6">
    <source>
        <dbReference type="SAM" id="Phobius"/>
    </source>
</evidence>
<dbReference type="AlphaFoldDB" id="A0A542W257"/>
<dbReference type="PANTHER" id="PTHR30250">
    <property type="entry name" value="PST FAMILY PREDICTED COLANIC ACID TRANSPORTER"/>
    <property type="match status" value="1"/>
</dbReference>
<keyword evidence="2" id="KW-1003">Cell membrane</keyword>
<keyword evidence="4 6" id="KW-1133">Transmembrane helix</keyword>
<dbReference type="InterPro" id="IPR002797">
    <property type="entry name" value="Polysacc_synth"/>
</dbReference>
<feature type="transmembrane region" description="Helical" evidence="6">
    <location>
        <begin position="21"/>
        <end position="41"/>
    </location>
</feature>
<evidence type="ECO:0000256" key="1">
    <source>
        <dbReference type="ARBA" id="ARBA00004651"/>
    </source>
</evidence>
<protein>
    <submittedName>
        <fullName evidence="7">O-antigen/teichoic acid export membrane protein</fullName>
    </submittedName>
</protein>
<feature type="transmembrane region" description="Helical" evidence="6">
    <location>
        <begin position="308"/>
        <end position="331"/>
    </location>
</feature>
<dbReference type="PANTHER" id="PTHR30250:SF31">
    <property type="entry name" value="INNER MEMBRANE PROTEIN YGHQ"/>
    <property type="match status" value="1"/>
</dbReference>
<evidence type="ECO:0000313" key="7">
    <source>
        <dbReference type="EMBL" id="TQL17666.1"/>
    </source>
</evidence>